<evidence type="ECO:0000256" key="1">
    <source>
        <dbReference type="ARBA" id="ARBA00004141"/>
    </source>
</evidence>
<keyword evidence="3 5" id="KW-1133">Transmembrane helix</keyword>
<organism evidence="7 8">
    <name type="scientific">Lophiostoma macrostomum CBS 122681</name>
    <dbReference type="NCBI Taxonomy" id="1314788"/>
    <lineage>
        <taxon>Eukaryota</taxon>
        <taxon>Fungi</taxon>
        <taxon>Dikarya</taxon>
        <taxon>Ascomycota</taxon>
        <taxon>Pezizomycotina</taxon>
        <taxon>Dothideomycetes</taxon>
        <taxon>Pleosporomycetidae</taxon>
        <taxon>Pleosporales</taxon>
        <taxon>Lophiostomataceae</taxon>
        <taxon>Lophiostoma</taxon>
    </lineage>
</organism>
<dbReference type="SUPFAM" id="SSF103473">
    <property type="entry name" value="MFS general substrate transporter"/>
    <property type="match status" value="1"/>
</dbReference>
<dbReference type="InterPro" id="IPR011701">
    <property type="entry name" value="MFS"/>
</dbReference>
<gene>
    <name evidence="7" type="ORF">K491DRAFT_713380</name>
</gene>
<feature type="transmembrane region" description="Helical" evidence="5">
    <location>
        <begin position="74"/>
        <end position="93"/>
    </location>
</feature>
<evidence type="ECO:0000256" key="5">
    <source>
        <dbReference type="SAM" id="Phobius"/>
    </source>
</evidence>
<keyword evidence="8" id="KW-1185">Reference proteome</keyword>
<evidence type="ECO:0000256" key="2">
    <source>
        <dbReference type="ARBA" id="ARBA00022692"/>
    </source>
</evidence>
<dbReference type="Gene3D" id="1.20.1720.10">
    <property type="entry name" value="Multidrug resistance protein D"/>
    <property type="match status" value="1"/>
</dbReference>
<evidence type="ECO:0000313" key="8">
    <source>
        <dbReference type="Proteomes" id="UP000799324"/>
    </source>
</evidence>
<feature type="domain" description="Major facilitator superfamily (MFS) profile" evidence="6">
    <location>
        <begin position="39"/>
        <end position="487"/>
    </location>
</feature>
<feature type="transmembrane region" description="Helical" evidence="5">
    <location>
        <begin position="335"/>
        <end position="356"/>
    </location>
</feature>
<feature type="transmembrane region" description="Helical" evidence="5">
    <location>
        <begin position="259"/>
        <end position="282"/>
    </location>
</feature>
<dbReference type="PROSITE" id="PS50850">
    <property type="entry name" value="MFS"/>
    <property type="match status" value="1"/>
</dbReference>
<dbReference type="GO" id="GO:0022857">
    <property type="term" value="F:transmembrane transporter activity"/>
    <property type="evidence" value="ECO:0007669"/>
    <property type="project" value="InterPro"/>
</dbReference>
<reference evidence="7" key="1">
    <citation type="journal article" date="2020" name="Stud. Mycol.">
        <title>101 Dothideomycetes genomes: a test case for predicting lifestyles and emergence of pathogens.</title>
        <authorList>
            <person name="Haridas S."/>
            <person name="Albert R."/>
            <person name="Binder M."/>
            <person name="Bloem J."/>
            <person name="Labutti K."/>
            <person name="Salamov A."/>
            <person name="Andreopoulos B."/>
            <person name="Baker S."/>
            <person name="Barry K."/>
            <person name="Bills G."/>
            <person name="Bluhm B."/>
            <person name="Cannon C."/>
            <person name="Castanera R."/>
            <person name="Culley D."/>
            <person name="Daum C."/>
            <person name="Ezra D."/>
            <person name="Gonzalez J."/>
            <person name="Henrissat B."/>
            <person name="Kuo A."/>
            <person name="Liang C."/>
            <person name="Lipzen A."/>
            <person name="Lutzoni F."/>
            <person name="Magnuson J."/>
            <person name="Mondo S."/>
            <person name="Nolan M."/>
            <person name="Ohm R."/>
            <person name="Pangilinan J."/>
            <person name="Park H.-J."/>
            <person name="Ramirez L."/>
            <person name="Alfaro M."/>
            <person name="Sun H."/>
            <person name="Tritt A."/>
            <person name="Yoshinaga Y."/>
            <person name="Zwiers L.-H."/>
            <person name="Turgeon B."/>
            <person name="Goodwin S."/>
            <person name="Spatafora J."/>
            <person name="Crous P."/>
            <person name="Grigoriev I."/>
        </authorList>
    </citation>
    <scope>NUCLEOTIDE SEQUENCE</scope>
    <source>
        <strain evidence="7">CBS 122681</strain>
    </source>
</reference>
<comment type="subcellular location">
    <subcellularLocation>
        <location evidence="1">Membrane</location>
        <topology evidence="1">Multi-pass membrane protein</topology>
    </subcellularLocation>
</comment>
<dbReference type="InterPro" id="IPR036259">
    <property type="entry name" value="MFS_trans_sf"/>
</dbReference>
<name>A0A6A6TH52_9PLEO</name>
<dbReference type="InterPro" id="IPR020846">
    <property type="entry name" value="MFS_dom"/>
</dbReference>
<feature type="transmembrane region" description="Helical" evidence="5">
    <location>
        <begin position="196"/>
        <end position="215"/>
    </location>
</feature>
<feature type="transmembrane region" description="Helical" evidence="5">
    <location>
        <begin position="125"/>
        <end position="151"/>
    </location>
</feature>
<protein>
    <submittedName>
        <fullName evidence="7">MFS general substrate transporter</fullName>
    </submittedName>
</protein>
<feature type="transmembrane region" description="Helical" evidence="5">
    <location>
        <begin position="421"/>
        <end position="443"/>
    </location>
</feature>
<dbReference type="PANTHER" id="PTHR42718">
    <property type="entry name" value="MAJOR FACILITATOR SUPERFAMILY MULTIDRUG TRANSPORTER MFSC"/>
    <property type="match status" value="1"/>
</dbReference>
<feature type="transmembrane region" description="Helical" evidence="5">
    <location>
        <begin position="227"/>
        <end position="247"/>
    </location>
</feature>
<dbReference type="AlphaFoldDB" id="A0A6A6TH52"/>
<evidence type="ECO:0000313" key="7">
    <source>
        <dbReference type="EMBL" id="KAF2658671.1"/>
    </source>
</evidence>
<feature type="transmembrane region" description="Helical" evidence="5">
    <location>
        <begin position="163"/>
        <end position="190"/>
    </location>
</feature>
<sequence length="511" mass="55693">MSQEQAEHGPGDSYSSSEIERLGRERPEAFKSAWVEVGFCFSLLGSMFVAEYFISGFNVLLPSVTNTLHIPPQAATWPASVFSLVAGAFLLPFGRLSDLFGGKAVFVGGLVWFLIWSLIGGFSQNYIMLIFCRALQGFGPAAYLVSGIMLLSNMYRPGPRKNFVFSLYGAFAPVGFFVGIFFAGICAQFLSWKWYFYFGSIMLALVTVVSVFTIPSDGDSRVKGVKMDWYGTVTVVSALLLIVFALTEGSHAPKGWATPYIIVTFVLGWILFGAFVYIEGWIAEQPLLPRSIFAVPGLKPMALALFFQYGVFGIFIFYASFYIEDILNASPILTAAYFTPMCVGGLILATVGGLVLHLLPGRILLIISGTCYTLCVLLFAIIPVNPNYWAYVFPAMLCATAGIDITYNITNIFITTSLPKALQGVAGALINSILFLGISFFLGLADLAVSQTADRGKRESYKVAFWFGTGCAIFGVIVMTLGVKIGKAESGLTADEKAELERELTETRTNE</sequence>
<dbReference type="Pfam" id="PF07690">
    <property type="entry name" value="MFS_1"/>
    <property type="match status" value="1"/>
</dbReference>
<feature type="transmembrane region" description="Helical" evidence="5">
    <location>
        <begin position="363"/>
        <end position="382"/>
    </location>
</feature>
<dbReference type="GO" id="GO:0016020">
    <property type="term" value="C:membrane"/>
    <property type="evidence" value="ECO:0007669"/>
    <property type="project" value="UniProtKB-SubCell"/>
</dbReference>
<feature type="transmembrane region" description="Helical" evidence="5">
    <location>
        <begin position="463"/>
        <end position="483"/>
    </location>
</feature>
<evidence type="ECO:0000256" key="3">
    <source>
        <dbReference type="ARBA" id="ARBA00022989"/>
    </source>
</evidence>
<feature type="transmembrane region" description="Helical" evidence="5">
    <location>
        <begin position="388"/>
        <end position="409"/>
    </location>
</feature>
<feature type="transmembrane region" description="Helical" evidence="5">
    <location>
        <begin position="100"/>
        <end position="119"/>
    </location>
</feature>
<dbReference type="PANTHER" id="PTHR42718:SF11">
    <property type="entry name" value="MAJOR FACILITATOR SUPERFAMILY (MFS) PROFILE DOMAIN-CONTAINING PROTEIN"/>
    <property type="match status" value="1"/>
</dbReference>
<dbReference type="Proteomes" id="UP000799324">
    <property type="component" value="Unassembled WGS sequence"/>
</dbReference>
<feature type="transmembrane region" description="Helical" evidence="5">
    <location>
        <begin position="303"/>
        <end position="323"/>
    </location>
</feature>
<dbReference type="EMBL" id="MU004313">
    <property type="protein sequence ID" value="KAF2658671.1"/>
    <property type="molecule type" value="Genomic_DNA"/>
</dbReference>
<keyword evidence="2 5" id="KW-0812">Transmembrane</keyword>
<evidence type="ECO:0000256" key="4">
    <source>
        <dbReference type="ARBA" id="ARBA00023136"/>
    </source>
</evidence>
<proteinExistence type="predicted"/>
<dbReference type="OrthoDB" id="2130629at2759"/>
<accession>A0A6A6TH52</accession>
<evidence type="ECO:0000259" key="6">
    <source>
        <dbReference type="PROSITE" id="PS50850"/>
    </source>
</evidence>
<keyword evidence="4 5" id="KW-0472">Membrane</keyword>
<feature type="transmembrane region" description="Helical" evidence="5">
    <location>
        <begin position="33"/>
        <end position="54"/>
    </location>
</feature>
<dbReference type="Gene3D" id="1.20.1250.20">
    <property type="entry name" value="MFS general substrate transporter like domains"/>
    <property type="match status" value="1"/>
</dbReference>